<organism evidence="2 3">
    <name type="scientific">Ornithorhynchus anatinus</name>
    <name type="common">Duckbill platypus</name>
    <dbReference type="NCBI Taxonomy" id="9258"/>
    <lineage>
        <taxon>Eukaryota</taxon>
        <taxon>Metazoa</taxon>
        <taxon>Chordata</taxon>
        <taxon>Craniata</taxon>
        <taxon>Vertebrata</taxon>
        <taxon>Euteleostomi</taxon>
        <taxon>Mammalia</taxon>
        <taxon>Monotremata</taxon>
        <taxon>Ornithorhynchidae</taxon>
        <taxon>Ornithorhynchus</taxon>
    </lineage>
</organism>
<proteinExistence type="predicted"/>
<dbReference type="Bgee" id="ENSOANG00000041365">
    <property type="expression patterns" value="Expressed in cerebellum and 1 other cell type or tissue"/>
</dbReference>
<dbReference type="InParanoid" id="A0A6I8PE21"/>
<reference evidence="2" key="3">
    <citation type="submission" date="2025-09" db="UniProtKB">
        <authorList>
            <consortium name="Ensembl"/>
        </authorList>
    </citation>
    <scope>IDENTIFICATION</scope>
    <source>
        <strain evidence="2">Glennie</strain>
    </source>
</reference>
<dbReference type="Proteomes" id="UP000002279">
    <property type="component" value="Chromosome 5"/>
</dbReference>
<feature type="region of interest" description="Disordered" evidence="1">
    <location>
        <begin position="84"/>
        <end position="105"/>
    </location>
</feature>
<dbReference type="Ensembl" id="ENSOANT00000072311.1">
    <property type="protein sequence ID" value="ENSOANP00000050966.1"/>
    <property type="gene ID" value="ENSOANG00000041365.1"/>
</dbReference>
<feature type="region of interest" description="Disordered" evidence="1">
    <location>
        <begin position="134"/>
        <end position="221"/>
    </location>
</feature>
<evidence type="ECO:0000256" key="1">
    <source>
        <dbReference type="SAM" id="MobiDB-lite"/>
    </source>
</evidence>
<evidence type="ECO:0000313" key="3">
    <source>
        <dbReference type="Proteomes" id="UP000002279"/>
    </source>
</evidence>
<reference evidence="2 3" key="1">
    <citation type="journal article" date="2008" name="Nature">
        <title>Genome analysis of the platypus reveals unique signatures of evolution.</title>
        <authorList>
            <person name="Warren W.C."/>
            <person name="Hillier L.W."/>
            <person name="Marshall Graves J.A."/>
            <person name="Birney E."/>
            <person name="Ponting C.P."/>
            <person name="Grutzner F."/>
            <person name="Belov K."/>
            <person name="Miller W."/>
            <person name="Clarke L."/>
            <person name="Chinwalla A.T."/>
            <person name="Yang S.P."/>
            <person name="Heger A."/>
            <person name="Locke D.P."/>
            <person name="Miethke P."/>
            <person name="Waters P.D."/>
            <person name="Veyrunes F."/>
            <person name="Fulton L."/>
            <person name="Fulton B."/>
            <person name="Graves T."/>
            <person name="Wallis J."/>
            <person name="Puente X.S."/>
            <person name="Lopez-Otin C."/>
            <person name="Ordonez G.R."/>
            <person name="Eichler E.E."/>
            <person name="Chen L."/>
            <person name="Cheng Z."/>
            <person name="Deakin J.E."/>
            <person name="Alsop A."/>
            <person name="Thompson K."/>
            <person name="Kirby P."/>
            <person name="Papenfuss A.T."/>
            <person name="Wakefield M.J."/>
            <person name="Olender T."/>
            <person name="Lancet D."/>
            <person name="Huttley G.A."/>
            <person name="Smit A.F."/>
            <person name="Pask A."/>
            <person name="Temple-Smith P."/>
            <person name="Batzer M.A."/>
            <person name="Walker J.A."/>
            <person name="Konkel M.K."/>
            <person name="Harris R.S."/>
            <person name="Whittington C.M."/>
            <person name="Wong E.S."/>
            <person name="Gemmell N.J."/>
            <person name="Buschiazzo E."/>
            <person name="Vargas Jentzsch I.M."/>
            <person name="Merkel A."/>
            <person name="Schmitz J."/>
            <person name="Zemann A."/>
            <person name="Churakov G."/>
            <person name="Kriegs J.O."/>
            <person name="Brosius J."/>
            <person name="Murchison E.P."/>
            <person name="Sachidanandam R."/>
            <person name="Smith C."/>
            <person name="Hannon G.J."/>
            <person name="Tsend-Ayush E."/>
            <person name="McMillan D."/>
            <person name="Attenborough R."/>
            <person name="Rens W."/>
            <person name="Ferguson-Smith M."/>
            <person name="Lefevre C.M."/>
            <person name="Sharp J.A."/>
            <person name="Nicholas K.R."/>
            <person name="Ray D.A."/>
            <person name="Kube M."/>
            <person name="Reinhardt R."/>
            <person name="Pringle T.H."/>
            <person name="Taylor J."/>
            <person name="Jones R.C."/>
            <person name="Nixon B."/>
            <person name="Dacheux J.L."/>
            <person name="Niwa H."/>
            <person name="Sekita Y."/>
            <person name="Huang X."/>
            <person name="Stark A."/>
            <person name="Kheradpour P."/>
            <person name="Kellis M."/>
            <person name="Flicek P."/>
            <person name="Chen Y."/>
            <person name="Webber C."/>
            <person name="Hardison R."/>
            <person name="Nelson J."/>
            <person name="Hallsworth-Pepin K."/>
            <person name="Delehaunty K."/>
            <person name="Markovic C."/>
            <person name="Minx P."/>
            <person name="Feng Y."/>
            <person name="Kremitzki C."/>
            <person name="Mitreva M."/>
            <person name="Glasscock J."/>
            <person name="Wylie T."/>
            <person name="Wohldmann P."/>
            <person name="Thiru P."/>
            <person name="Nhan M.N."/>
            <person name="Pohl C.S."/>
            <person name="Smith S.M."/>
            <person name="Hou S."/>
            <person name="Nefedov M."/>
            <person name="de Jong P.J."/>
            <person name="Renfree M.B."/>
            <person name="Mardis E.R."/>
            <person name="Wilson R.K."/>
        </authorList>
    </citation>
    <scope>NUCLEOTIDE SEQUENCE [LARGE SCALE GENOMIC DNA]</scope>
    <source>
        <strain evidence="2 3">Glennie</strain>
    </source>
</reference>
<accession>A0A6I8PE21</accession>
<reference evidence="2" key="2">
    <citation type="submission" date="2025-08" db="UniProtKB">
        <authorList>
            <consortium name="Ensembl"/>
        </authorList>
    </citation>
    <scope>IDENTIFICATION</scope>
    <source>
        <strain evidence="2">Glennie</strain>
    </source>
</reference>
<name>A0A6I8PE21_ORNAN</name>
<protein>
    <submittedName>
        <fullName evidence="2">Uncharacterized protein</fullName>
    </submittedName>
</protein>
<sequence>MRRTRTGPGPLWATGGVMVTLRCGSAARGISKASGGRLSARLTPPSPGGSGPAPAPPLTDSTSISVTFQKAFQKCTSSFWVMRSNSAPRSSGSRAKRPLCSPKDTSPMEMVCRKGRMAGVNCGWGVGDREAQLVTARQRARRPADLHPANHPPSQPVRHPLPQVSPPSAPSFPATLLFPSQPSSSHPSCTQPTSHASIRSSIHPANQTSFRHSALHAGSAR</sequence>
<feature type="compositionally biased region" description="Polar residues" evidence="1">
    <location>
        <begin position="84"/>
        <end position="93"/>
    </location>
</feature>
<dbReference type="GeneTree" id="ENSGT00990000204044"/>
<feature type="region of interest" description="Disordered" evidence="1">
    <location>
        <begin position="34"/>
        <end position="61"/>
    </location>
</feature>
<feature type="compositionally biased region" description="Polar residues" evidence="1">
    <location>
        <begin position="178"/>
        <end position="211"/>
    </location>
</feature>
<evidence type="ECO:0000313" key="2">
    <source>
        <dbReference type="Ensembl" id="ENSOANP00000050966.1"/>
    </source>
</evidence>
<dbReference type="AlphaFoldDB" id="A0A6I8PE21"/>
<keyword evidence="3" id="KW-1185">Reference proteome</keyword>